<dbReference type="Proteomes" id="UP001381693">
    <property type="component" value="Unassembled WGS sequence"/>
</dbReference>
<feature type="non-terminal residue" evidence="1">
    <location>
        <position position="57"/>
    </location>
</feature>
<evidence type="ECO:0000313" key="1">
    <source>
        <dbReference type="EMBL" id="KAK7085414.1"/>
    </source>
</evidence>
<protein>
    <submittedName>
        <fullName evidence="1">Uncharacterized protein</fullName>
    </submittedName>
</protein>
<proteinExistence type="predicted"/>
<name>A0AAN8XVZ7_HALRR</name>
<reference evidence="1 2" key="1">
    <citation type="submission" date="2023-11" db="EMBL/GenBank/DDBJ databases">
        <title>Halocaridina rubra genome assembly.</title>
        <authorList>
            <person name="Smith C."/>
        </authorList>
    </citation>
    <scope>NUCLEOTIDE SEQUENCE [LARGE SCALE GENOMIC DNA]</scope>
    <source>
        <strain evidence="1">EP-1</strain>
        <tissue evidence="1">Whole</tissue>
    </source>
</reference>
<keyword evidence="2" id="KW-1185">Reference proteome</keyword>
<comment type="caution">
    <text evidence="1">The sequence shown here is derived from an EMBL/GenBank/DDBJ whole genome shotgun (WGS) entry which is preliminary data.</text>
</comment>
<organism evidence="1 2">
    <name type="scientific">Halocaridina rubra</name>
    <name type="common">Hawaiian red shrimp</name>
    <dbReference type="NCBI Taxonomy" id="373956"/>
    <lineage>
        <taxon>Eukaryota</taxon>
        <taxon>Metazoa</taxon>
        <taxon>Ecdysozoa</taxon>
        <taxon>Arthropoda</taxon>
        <taxon>Crustacea</taxon>
        <taxon>Multicrustacea</taxon>
        <taxon>Malacostraca</taxon>
        <taxon>Eumalacostraca</taxon>
        <taxon>Eucarida</taxon>
        <taxon>Decapoda</taxon>
        <taxon>Pleocyemata</taxon>
        <taxon>Caridea</taxon>
        <taxon>Atyoidea</taxon>
        <taxon>Atyidae</taxon>
        <taxon>Halocaridina</taxon>
    </lineage>
</organism>
<dbReference type="EMBL" id="JAXCGZ010001008">
    <property type="protein sequence ID" value="KAK7085414.1"/>
    <property type="molecule type" value="Genomic_DNA"/>
</dbReference>
<accession>A0AAN8XVZ7</accession>
<dbReference type="AlphaFoldDB" id="A0AAN8XVZ7"/>
<evidence type="ECO:0000313" key="2">
    <source>
        <dbReference type="Proteomes" id="UP001381693"/>
    </source>
</evidence>
<sequence>MDDLKDHNYHHSKAYPEKLPLTIHAIKVHILRAYYATYVMTSVLSENNTELNLLLYG</sequence>
<gene>
    <name evidence="1" type="ORF">SK128_014520</name>
</gene>